<evidence type="ECO:0000313" key="4">
    <source>
        <dbReference type="Proteomes" id="UP000735302"/>
    </source>
</evidence>
<reference evidence="3 4" key="1">
    <citation type="journal article" date="2021" name="Elife">
        <title>Chloroplast acquisition without the gene transfer in kleptoplastic sea slugs, Plakobranchus ocellatus.</title>
        <authorList>
            <person name="Maeda T."/>
            <person name="Takahashi S."/>
            <person name="Yoshida T."/>
            <person name="Shimamura S."/>
            <person name="Takaki Y."/>
            <person name="Nagai Y."/>
            <person name="Toyoda A."/>
            <person name="Suzuki Y."/>
            <person name="Arimoto A."/>
            <person name="Ishii H."/>
            <person name="Satoh N."/>
            <person name="Nishiyama T."/>
            <person name="Hasebe M."/>
            <person name="Maruyama T."/>
            <person name="Minagawa J."/>
            <person name="Obokata J."/>
            <person name="Shigenobu S."/>
        </authorList>
    </citation>
    <scope>NUCLEOTIDE SEQUENCE [LARGE SCALE GENOMIC DNA]</scope>
</reference>
<dbReference type="GO" id="GO:0004222">
    <property type="term" value="F:metalloendopeptidase activity"/>
    <property type="evidence" value="ECO:0007669"/>
    <property type="project" value="InterPro"/>
</dbReference>
<dbReference type="SUPFAM" id="SSF55486">
    <property type="entry name" value="Metalloproteases ('zincins'), catalytic domain"/>
    <property type="match status" value="1"/>
</dbReference>
<dbReference type="Pfam" id="PF01400">
    <property type="entry name" value="Astacin"/>
    <property type="match status" value="1"/>
</dbReference>
<feature type="domain" description="Peptidase M12A" evidence="2">
    <location>
        <begin position="127"/>
        <end position="203"/>
    </location>
</feature>
<organism evidence="3 4">
    <name type="scientific">Plakobranchus ocellatus</name>
    <dbReference type="NCBI Taxonomy" id="259542"/>
    <lineage>
        <taxon>Eukaryota</taxon>
        <taxon>Metazoa</taxon>
        <taxon>Spiralia</taxon>
        <taxon>Lophotrochozoa</taxon>
        <taxon>Mollusca</taxon>
        <taxon>Gastropoda</taxon>
        <taxon>Heterobranchia</taxon>
        <taxon>Euthyneura</taxon>
        <taxon>Panpulmonata</taxon>
        <taxon>Sacoglossa</taxon>
        <taxon>Placobranchoidea</taxon>
        <taxon>Plakobranchidae</taxon>
        <taxon>Plakobranchus</taxon>
    </lineage>
</organism>
<proteinExistence type="predicted"/>
<evidence type="ECO:0000259" key="2">
    <source>
        <dbReference type="PROSITE" id="PS51864"/>
    </source>
</evidence>
<gene>
    <name evidence="3" type="ORF">PoB_001181800</name>
</gene>
<dbReference type="GO" id="GO:0006508">
    <property type="term" value="P:proteolysis"/>
    <property type="evidence" value="ECO:0007669"/>
    <property type="project" value="InterPro"/>
</dbReference>
<sequence length="203" mass="22983">MVEGPCNYHSDLLNLLFTYVTSSPTKERGEGQGGGVEDEGSEGVVEAYILARAAAQREVEEFYREADPGQKPDPNTEAMLILKYWRDQLGKVSLSPKQLKELLEGDPGLDEGSEQTKREVHPSVHRRSIVVNERLRWTKAIVPYLYLDSINDWQANEIQRAIQSYERFTCARFVPWENKTGIPTNDRLGLGHPSHLKFVVGRG</sequence>
<evidence type="ECO:0000256" key="1">
    <source>
        <dbReference type="PROSITE-ProRule" id="PRU01211"/>
    </source>
</evidence>
<name>A0AAV3YSS7_9GAST</name>
<protein>
    <submittedName>
        <fullName evidence="3">Metalloendopeptidase</fullName>
    </submittedName>
</protein>
<dbReference type="PROSITE" id="PS51864">
    <property type="entry name" value="ASTACIN"/>
    <property type="match status" value="1"/>
</dbReference>
<evidence type="ECO:0000313" key="3">
    <source>
        <dbReference type="EMBL" id="GFN85312.1"/>
    </source>
</evidence>
<dbReference type="AlphaFoldDB" id="A0AAV3YSS7"/>
<comment type="caution">
    <text evidence="3">The sequence shown here is derived from an EMBL/GenBank/DDBJ whole genome shotgun (WGS) entry which is preliminary data.</text>
</comment>
<dbReference type="InterPro" id="IPR024079">
    <property type="entry name" value="MetalloPept_cat_dom_sf"/>
</dbReference>
<dbReference type="InterPro" id="IPR001506">
    <property type="entry name" value="Peptidase_M12A"/>
</dbReference>
<accession>A0AAV3YSS7</accession>
<dbReference type="Gene3D" id="3.40.390.10">
    <property type="entry name" value="Collagenase (Catalytic Domain)"/>
    <property type="match status" value="1"/>
</dbReference>
<comment type="caution">
    <text evidence="1">Lacks conserved residue(s) required for the propagation of feature annotation.</text>
</comment>
<dbReference type="EMBL" id="BLXT01001405">
    <property type="protein sequence ID" value="GFN85312.1"/>
    <property type="molecule type" value="Genomic_DNA"/>
</dbReference>
<keyword evidence="4" id="KW-1185">Reference proteome</keyword>
<dbReference type="Proteomes" id="UP000735302">
    <property type="component" value="Unassembled WGS sequence"/>
</dbReference>